<dbReference type="RefSeq" id="WP_272123431.1">
    <property type="nucleotide sequence ID" value="NZ_JAQLGH010000042.1"/>
</dbReference>
<accession>A0AAW6B0D8</accession>
<protein>
    <submittedName>
        <fullName evidence="1">Pyocin knob domain-containing protein</fullName>
    </submittedName>
</protein>
<sequence>MAIENVDLSREIENWKSAVRGEDVRSANVAAFEKIQGTVNDTVQNVNQAAEDSASAAHNAQAAVDSIQAAIVTATEKAAAAATSATQAAGSQAAADRSKTAAAQSETNAAASAAEARQIAEGFGGFDGTAASVKATDTYGLVVDALGESTAQVLIDAVANKVMNELIAKSNIVNNLLATEVGTVLSGALGPIIDQRLTDLMNKYTQLNGEAIKCMFGISDLDLNNATHPGIYLVDFGASSVKNGPDTGEYFTGALFIINSGNFLIQLFFDGNQYFRKRFYNSWTAWIKTTRDL</sequence>
<evidence type="ECO:0000313" key="1">
    <source>
        <dbReference type="EMBL" id="MDB2001829.1"/>
    </source>
</evidence>
<proteinExistence type="predicted"/>
<dbReference type="CDD" id="cd19958">
    <property type="entry name" value="pyocin_knob"/>
    <property type="match status" value="1"/>
</dbReference>
<gene>
    <name evidence="1" type="ORF">PM006_16650</name>
</gene>
<dbReference type="AlphaFoldDB" id="A0AAW6B0D8"/>
<reference evidence="1" key="1">
    <citation type="submission" date="2023-01" db="EMBL/GenBank/DDBJ databases">
        <title>Human gut microbiome strain richness.</title>
        <authorList>
            <person name="Chen-Liaw A."/>
        </authorList>
    </citation>
    <scope>NUCLEOTIDE SEQUENCE</scope>
    <source>
        <strain evidence="1">B1_m1001713B170214d0_201011</strain>
    </source>
</reference>
<organism evidence="1 2">
    <name type="scientific">Clostridium symbiosum</name>
    <name type="common">Bacteroides symbiosus</name>
    <dbReference type="NCBI Taxonomy" id="1512"/>
    <lineage>
        <taxon>Bacteria</taxon>
        <taxon>Bacillati</taxon>
        <taxon>Bacillota</taxon>
        <taxon>Clostridia</taxon>
        <taxon>Lachnospirales</taxon>
        <taxon>Lachnospiraceae</taxon>
        <taxon>Otoolea</taxon>
    </lineage>
</organism>
<evidence type="ECO:0000313" key="2">
    <source>
        <dbReference type="Proteomes" id="UP001300871"/>
    </source>
</evidence>
<dbReference type="EMBL" id="JAQLGM010000049">
    <property type="protein sequence ID" value="MDB2001829.1"/>
    <property type="molecule type" value="Genomic_DNA"/>
</dbReference>
<comment type="caution">
    <text evidence="1">The sequence shown here is derived from an EMBL/GenBank/DDBJ whole genome shotgun (WGS) entry which is preliminary data.</text>
</comment>
<name>A0AAW6B0D8_CLOSY</name>
<dbReference type="Proteomes" id="UP001300871">
    <property type="component" value="Unassembled WGS sequence"/>
</dbReference>